<dbReference type="Gene3D" id="3.90.550.10">
    <property type="entry name" value="Spore Coat Polysaccharide Biosynthesis Protein SpsA, Chain A"/>
    <property type="match status" value="1"/>
</dbReference>
<sequence length="219" mass="24254">MLTGRLWIFKFSPLNTPQNDTVILLFAQTPEQQVRYKTFTEEQGPELNQQAADLLLQHTLFVAKGSGIPLVVIYPERQEGSNFGERLANAFQEVYSMGYQRVICIGADCVDLNPTDLLLAQEALSTGRMVVGPGTKGGAYLVGLHIDSFDPEALAMLNWQTDELLNELVLYGYRMQASMGNLTVLDEKTEAGSGADLSLQLNILPVYHHLHRQLSAILS</sequence>
<organism evidence="1 2">
    <name type="scientific">Pontibacter virosus</name>
    <dbReference type="NCBI Taxonomy" id="1765052"/>
    <lineage>
        <taxon>Bacteria</taxon>
        <taxon>Pseudomonadati</taxon>
        <taxon>Bacteroidota</taxon>
        <taxon>Cytophagia</taxon>
        <taxon>Cytophagales</taxon>
        <taxon>Hymenobacteraceae</taxon>
        <taxon>Pontibacter</taxon>
    </lineage>
</organism>
<evidence type="ECO:0000313" key="2">
    <source>
        <dbReference type="Proteomes" id="UP000245466"/>
    </source>
</evidence>
<protein>
    <submittedName>
        <fullName evidence="1">Uncharacterized protein DUF2064</fullName>
    </submittedName>
</protein>
<keyword evidence="2" id="KW-1185">Reference proteome</keyword>
<dbReference type="SUPFAM" id="SSF53448">
    <property type="entry name" value="Nucleotide-diphospho-sugar transferases"/>
    <property type="match status" value="1"/>
</dbReference>
<gene>
    <name evidence="1" type="ORF">C8E01_105188</name>
</gene>
<dbReference type="Pfam" id="PF09837">
    <property type="entry name" value="DUF2064"/>
    <property type="match status" value="1"/>
</dbReference>
<dbReference type="InterPro" id="IPR029044">
    <property type="entry name" value="Nucleotide-diphossugar_trans"/>
</dbReference>
<dbReference type="EMBL" id="QEKI01000005">
    <property type="protein sequence ID" value="PVY41259.1"/>
    <property type="molecule type" value="Genomic_DNA"/>
</dbReference>
<evidence type="ECO:0000313" key="1">
    <source>
        <dbReference type="EMBL" id="PVY41259.1"/>
    </source>
</evidence>
<accession>A0A2U1AXV4</accession>
<reference evidence="1 2" key="1">
    <citation type="submission" date="2018-04" db="EMBL/GenBank/DDBJ databases">
        <title>Genomic Encyclopedia of Type Strains, Phase IV (KMG-IV): sequencing the most valuable type-strain genomes for metagenomic binning, comparative biology and taxonomic classification.</title>
        <authorList>
            <person name="Goeker M."/>
        </authorList>
    </citation>
    <scope>NUCLEOTIDE SEQUENCE [LARGE SCALE GENOMIC DNA]</scope>
    <source>
        <strain evidence="1 2">DSM 100231</strain>
    </source>
</reference>
<dbReference type="PANTHER" id="PTHR36529:SF1">
    <property type="entry name" value="GLYCOSYLTRANSFERASE"/>
    <property type="match status" value="1"/>
</dbReference>
<dbReference type="Proteomes" id="UP000245466">
    <property type="component" value="Unassembled WGS sequence"/>
</dbReference>
<comment type="caution">
    <text evidence="1">The sequence shown here is derived from an EMBL/GenBank/DDBJ whole genome shotgun (WGS) entry which is preliminary data.</text>
</comment>
<dbReference type="OrthoDB" id="9798250at2"/>
<name>A0A2U1AXV4_9BACT</name>
<dbReference type="AlphaFoldDB" id="A0A2U1AXV4"/>
<dbReference type="InterPro" id="IPR018641">
    <property type="entry name" value="Trfase_1_rSAM/seldom-assoc"/>
</dbReference>
<proteinExistence type="predicted"/>
<dbReference type="PANTHER" id="PTHR36529">
    <property type="entry name" value="SLL1095 PROTEIN"/>
    <property type="match status" value="1"/>
</dbReference>